<feature type="chain" id="PRO_5047406330" evidence="1">
    <location>
        <begin position="24"/>
        <end position="170"/>
    </location>
</feature>
<gene>
    <name evidence="2" type="ORF">IE877_09830</name>
</gene>
<dbReference type="EMBL" id="JACXSS010000001">
    <property type="protein sequence ID" value="MBD9356184.1"/>
    <property type="molecule type" value="Genomic_DNA"/>
</dbReference>
<protein>
    <submittedName>
        <fullName evidence="2">Heme-binding protein</fullName>
    </submittedName>
</protein>
<dbReference type="Pfam" id="PF03928">
    <property type="entry name" value="HbpS-like"/>
    <property type="match status" value="1"/>
</dbReference>
<evidence type="ECO:0000313" key="2">
    <source>
        <dbReference type="EMBL" id="MBD9356184.1"/>
    </source>
</evidence>
<dbReference type="Gene3D" id="3.30.450.150">
    <property type="entry name" value="Haem-degrading domain"/>
    <property type="match status" value="1"/>
</dbReference>
<evidence type="ECO:0000313" key="3">
    <source>
        <dbReference type="Proteomes" id="UP000652176"/>
    </source>
</evidence>
<reference evidence="2 3" key="1">
    <citation type="submission" date="2020-09" db="EMBL/GenBank/DDBJ databases">
        <title>Methylomonas albis sp. nov. and Methylomonas fluvii sp. nov.: Two cold-adapted methanotrophs from the River Elbe and an amended description of Methylovulum psychrotolerans strain Eb1.</title>
        <authorList>
            <person name="Bussmann I.K."/>
            <person name="Klings K.-W."/>
            <person name="Warnstedt J."/>
            <person name="Hoppert M."/>
            <person name="Saborowski A."/>
            <person name="Horn F."/>
            <person name="Liebner S."/>
        </authorList>
    </citation>
    <scope>NUCLEOTIDE SEQUENCE [LARGE SCALE GENOMIC DNA]</scope>
    <source>
        <strain evidence="2 3">EbA</strain>
    </source>
</reference>
<dbReference type="InterPro" id="IPR005624">
    <property type="entry name" value="PduO/GlcC-like"/>
</dbReference>
<dbReference type="InterPro" id="IPR052517">
    <property type="entry name" value="GlcG_carb_metab_protein"/>
</dbReference>
<organism evidence="2 3">
    <name type="scientific">Methylomonas albis</name>
    <dbReference type="NCBI Taxonomy" id="1854563"/>
    <lineage>
        <taxon>Bacteria</taxon>
        <taxon>Pseudomonadati</taxon>
        <taxon>Pseudomonadota</taxon>
        <taxon>Gammaproteobacteria</taxon>
        <taxon>Methylococcales</taxon>
        <taxon>Methylococcaceae</taxon>
        <taxon>Methylomonas</taxon>
    </lineage>
</organism>
<comment type="caution">
    <text evidence="2">The sequence shown here is derived from an EMBL/GenBank/DDBJ whole genome shotgun (WGS) entry which is preliminary data.</text>
</comment>
<sequence length="170" mass="18248">MNKQRKGLQVISILLLLQADVHAAENSYMLPLTLAVEAASETVRSCEALGYNVSVAFVDMFGQPRVQLKSDKSTPHTFETAYRKAYTIVTFGPNYHLETSGQVADLMSKNPAFYNAVLTIPNVTPLPGALAIKVQENIIGAIGVSGAPGGDKDEACAQAGIDKISRRLPE</sequence>
<dbReference type="SUPFAM" id="SSF143744">
    <property type="entry name" value="GlcG-like"/>
    <property type="match status" value="1"/>
</dbReference>
<evidence type="ECO:0000256" key="1">
    <source>
        <dbReference type="SAM" id="SignalP"/>
    </source>
</evidence>
<keyword evidence="3" id="KW-1185">Reference proteome</keyword>
<proteinExistence type="predicted"/>
<dbReference type="PANTHER" id="PTHR34309">
    <property type="entry name" value="SLR1406 PROTEIN"/>
    <property type="match status" value="1"/>
</dbReference>
<feature type="signal peptide" evidence="1">
    <location>
        <begin position="1"/>
        <end position="23"/>
    </location>
</feature>
<dbReference type="Proteomes" id="UP000652176">
    <property type="component" value="Unassembled WGS sequence"/>
</dbReference>
<dbReference type="RefSeq" id="WP_192374561.1">
    <property type="nucleotide sequence ID" value="NZ_CAJHIV010000001.1"/>
</dbReference>
<keyword evidence="1" id="KW-0732">Signal</keyword>
<name>A0ABR9D1T5_9GAMM</name>
<accession>A0ABR9D1T5</accession>
<dbReference type="PANTHER" id="PTHR34309:SF10">
    <property type="entry name" value="SLR1406 PROTEIN"/>
    <property type="match status" value="1"/>
</dbReference>
<dbReference type="InterPro" id="IPR038084">
    <property type="entry name" value="PduO/GlcC-like_sf"/>
</dbReference>